<gene>
    <name evidence="1" type="ORF">ACO22_03419</name>
</gene>
<protein>
    <submittedName>
        <fullName evidence="1">Uncharacterized protein</fullName>
    </submittedName>
</protein>
<reference evidence="1 2" key="1">
    <citation type="submission" date="2016-06" db="EMBL/GenBank/DDBJ databases">
        <authorList>
            <person name="Kjaerup R.B."/>
            <person name="Dalgaard T.S."/>
            <person name="Juul-Madsen H.R."/>
        </authorList>
    </citation>
    <scope>NUCLEOTIDE SEQUENCE [LARGE SCALE GENOMIC DNA]</scope>
    <source>
        <strain evidence="1 2">Pb300</strain>
    </source>
</reference>
<comment type="caution">
    <text evidence="1">The sequence shown here is derived from an EMBL/GenBank/DDBJ whole genome shotgun (WGS) entry which is preliminary data.</text>
</comment>
<evidence type="ECO:0000313" key="2">
    <source>
        <dbReference type="Proteomes" id="UP000242814"/>
    </source>
</evidence>
<accession>A0A1D2JG60</accession>
<dbReference type="VEuPathDB" id="FungiDB:PADG_11123"/>
<dbReference type="AlphaFoldDB" id="A0A1D2JG60"/>
<name>A0A1D2JG60_PARBR</name>
<sequence>MRRLVLGEAPAQTPPSLAKYFILIVLEIAQKCRQVRPKRIIMNIEDATNCVVNFDWKGIKLRKDPLRKPRKRIREEWRNAPGKRKTTQAAESLRINSSSLSLQEETFCLPKSYSEGAEAIMENNSQRLLDYLGEAPPGFPTNSTTKTPNTTNDQYSWRQINSVGQWSEFIYVRIIQRYGTLLHQVRVVREPIPYSPPQPINTELMFAVRFASYVQGRLRHALRAGLQNPAPQLANMNLTPITVDTGDASQITNRLRPDISFFRAGSTPSSSPNRCPGCLKVSRKWRSDWGKASSHSDRTEYLQVLSQVNFYMKQLNTRYGFVLTDAELVPIKRLDDDGSLLVAQAIPWETEGPGRLTILLGLWYLGMLVAADNEWQFS</sequence>
<dbReference type="VEuPathDB" id="FungiDB:PABG_11495"/>
<dbReference type="EMBL" id="LZYO01000116">
    <property type="protein sequence ID" value="ODH31991.1"/>
    <property type="molecule type" value="Genomic_DNA"/>
</dbReference>
<evidence type="ECO:0000313" key="1">
    <source>
        <dbReference type="EMBL" id="ODH31991.1"/>
    </source>
</evidence>
<dbReference type="VEuPathDB" id="FungiDB:PABG_11494"/>
<dbReference type="Proteomes" id="UP000242814">
    <property type="component" value="Unassembled WGS sequence"/>
</dbReference>
<proteinExistence type="predicted"/>
<organism evidence="1 2">
    <name type="scientific">Paracoccidioides brasiliensis</name>
    <dbReference type="NCBI Taxonomy" id="121759"/>
    <lineage>
        <taxon>Eukaryota</taxon>
        <taxon>Fungi</taxon>
        <taxon>Dikarya</taxon>
        <taxon>Ascomycota</taxon>
        <taxon>Pezizomycotina</taxon>
        <taxon>Eurotiomycetes</taxon>
        <taxon>Eurotiomycetidae</taxon>
        <taxon>Onygenales</taxon>
        <taxon>Ajellomycetaceae</taxon>
        <taxon>Paracoccidioides</taxon>
    </lineage>
</organism>